<sequence length="145" mass="14990">MAGERTRRFTRSLLRPGQAAELRHSAASAAAVAVSSRQQQRVSVARPPRLPARPGAPGPASPSPRRAPTPDPSRAPSARQRHRRFPAKGALGGPGTLERSVGEDACGFGGAGEPAGMPPQSPRRQVVGVKINAGGNGERVGTALR</sequence>
<organism evidence="2 3">
    <name type="scientific">Lynx canadensis</name>
    <name type="common">Canada lynx</name>
    <name type="synonym">Felis canadensis</name>
    <dbReference type="NCBI Taxonomy" id="61383"/>
    <lineage>
        <taxon>Eukaryota</taxon>
        <taxon>Metazoa</taxon>
        <taxon>Chordata</taxon>
        <taxon>Craniata</taxon>
        <taxon>Vertebrata</taxon>
        <taxon>Euteleostomi</taxon>
        <taxon>Mammalia</taxon>
        <taxon>Eutheria</taxon>
        <taxon>Laurasiatheria</taxon>
        <taxon>Carnivora</taxon>
        <taxon>Feliformia</taxon>
        <taxon>Felidae</taxon>
        <taxon>Felinae</taxon>
        <taxon>Lynx</taxon>
    </lineage>
</organism>
<evidence type="ECO:0000313" key="3">
    <source>
        <dbReference type="Proteomes" id="UP000472241"/>
    </source>
</evidence>
<proteinExistence type="predicted"/>
<feature type="compositionally biased region" description="Low complexity" evidence="1">
    <location>
        <begin position="25"/>
        <end position="47"/>
    </location>
</feature>
<dbReference type="AlphaFoldDB" id="A0A667HS31"/>
<keyword evidence="3" id="KW-1185">Reference proteome</keyword>
<reference evidence="2" key="2">
    <citation type="submission" date="2025-09" db="UniProtKB">
        <authorList>
            <consortium name="Ensembl"/>
        </authorList>
    </citation>
    <scope>IDENTIFICATION</scope>
</reference>
<evidence type="ECO:0000313" key="2">
    <source>
        <dbReference type="Ensembl" id="ENSLCNP00005013910.1"/>
    </source>
</evidence>
<evidence type="ECO:0000256" key="1">
    <source>
        <dbReference type="SAM" id="MobiDB-lite"/>
    </source>
</evidence>
<name>A0A667HS31_LYNCA</name>
<feature type="region of interest" description="Disordered" evidence="1">
    <location>
        <begin position="1"/>
        <end position="124"/>
    </location>
</feature>
<reference evidence="2" key="1">
    <citation type="submission" date="2025-08" db="UniProtKB">
        <authorList>
            <consortium name="Ensembl"/>
        </authorList>
    </citation>
    <scope>IDENTIFICATION</scope>
</reference>
<protein>
    <submittedName>
        <fullName evidence="2">Uncharacterized protein</fullName>
    </submittedName>
</protein>
<dbReference type="Ensembl" id="ENSLCNT00005015551.1">
    <property type="protein sequence ID" value="ENSLCNP00005013910.1"/>
    <property type="gene ID" value="ENSLCNG00005009125.1"/>
</dbReference>
<dbReference type="Proteomes" id="UP000472241">
    <property type="component" value="Unplaced"/>
</dbReference>
<accession>A0A667HS31</accession>
<feature type="compositionally biased region" description="Pro residues" evidence="1">
    <location>
        <begin position="48"/>
        <end position="73"/>
    </location>
</feature>